<evidence type="ECO:0000313" key="2">
    <source>
        <dbReference type="EMBL" id="MDQ0371477.1"/>
    </source>
</evidence>
<keyword evidence="1" id="KW-0472">Membrane</keyword>
<gene>
    <name evidence="2" type="ORF">J2S42_008146</name>
</gene>
<evidence type="ECO:0000313" key="3">
    <source>
        <dbReference type="Proteomes" id="UP001240236"/>
    </source>
</evidence>
<keyword evidence="1" id="KW-1133">Transmembrane helix</keyword>
<keyword evidence="3" id="KW-1185">Reference proteome</keyword>
<dbReference type="RefSeq" id="WP_307248281.1">
    <property type="nucleotide sequence ID" value="NZ_JAUSUZ010000001.1"/>
</dbReference>
<organism evidence="2 3">
    <name type="scientific">Catenuloplanes indicus</name>
    <dbReference type="NCBI Taxonomy" id="137267"/>
    <lineage>
        <taxon>Bacteria</taxon>
        <taxon>Bacillati</taxon>
        <taxon>Actinomycetota</taxon>
        <taxon>Actinomycetes</taxon>
        <taxon>Micromonosporales</taxon>
        <taxon>Micromonosporaceae</taxon>
        <taxon>Catenuloplanes</taxon>
    </lineage>
</organism>
<reference evidence="2 3" key="1">
    <citation type="submission" date="2023-07" db="EMBL/GenBank/DDBJ databases">
        <title>Sequencing the genomes of 1000 actinobacteria strains.</title>
        <authorList>
            <person name="Klenk H.-P."/>
        </authorList>
    </citation>
    <scope>NUCLEOTIDE SEQUENCE [LARGE SCALE GENOMIC DNA]</scope>
    <source>
        <strain evidence="2 3">DSM 44709</strain>
    </source>
</reference>
<feature type="transmembrane region" description="Helical" evidence="1">
    <location>
        <begin position="209"/>
        <end position="227"/>
    </location>
</feature>
<proteinExistence type="predicted"/>
<comment type="caution">
    <text evidence="2">The sequence shown here is derived from an EMBL/GenBank/DDBJ whole genome shotgun (WGS) entry which is preliminary data.</text>
</comment>
<sequence>MTVATALLIAAVVVAVRLIPSVRWKAVVYALPLPMTLALVASGAPVDARHLIGVVLLVLFFVLAGLLHHRFGLHILLADTLAIVAYLLVAWPLTTLGDLPFLPVLAAVCVLWAAIGLRRPPPPEAGPPQPRRRPTLPQVALVVAAALLIAQFAGVLQAFVVTFPYSGVLVVIETRRSLPAFTRQFARASLALVAFLTAFHLAAPLGTGWALAAAWAAHVTITTALLLTGARPARRPDALTSGAEAGH</sequence>
<accession>A0AAE4B2B3</accession>
<feature type="transmembrane region" description="Helical" evidence="1">
    <location>
        <begin position="27"/>
        <end position="44"/>
    </location>
</feature>
<dbReference type="EMBL" id="JAUSUZ010000001">
    <property type="protein sequence ID" value="MDQ0371477.1"/>
    <property type="molecule type" value="Genomic_DNA"/>
</dbReference>
<protein>
    <submittedName>
        <fullName evidence="2">Uncharacterized protein</fullName>
    </submittedName>
</protein>
<dbReference type="Proteomes" id="UP001240236">
    <property type="component" value="Unassembled WGS sequence"/>
</dbReference>
<feature type="transmembrane region" description="Helical" evidence="1">
    <location>
        <begin position="51"/>
        <end position="69"/>
    </location>
</feature>
<name>A0AAE4B2B3_9ACTN</name>
<feature type="transmembrane region" description="Helical" evidence="1">
    <location>
        <begin position="101"/>
        <end position="119"/>
    </location>
</feature>
<keyword evidence="1" id="KW-0812">Transmembrane</keyword>
<evidence type="ECO:0000256" key="1">
    <source>
        <dbReference type="SAM" id="Phobius"/>
    </source>
</evidence>
<feature type="transmembrane region" description="Helical" evidence="1">
    <location>
        <begin position="139"/>
        <end position="172"/>
    </location>
</feature>
<dbReference type="AlphaFoldDB" id="A0AAE4B2B3"/>
<feature type="transmembrane region" description="Helical" evidence="1">
    <location>
        <begin position="75"/>
        <end position="94"/>
    </location>
</feature>